<dbReference type="AlphaFoldDB" id="A0A2T0VD56"/>
<sequence>MQADSFGDTANAFLDLVRRIEPDQWDLPGLGEWSVRDLVGHTSRAISTLELYLTDDAPATVTVPSAEQYYLRVFDGHTDNAAVAARGRAAGWELGDAAAARIAESLSRVRTLLAEQPADRTVAIGSLAIPLAEYLRTREFELVVHGLDLAHCTGIPIAIPPAALTGATVLAAGVAAQRGRAEELLFALTGRDALPDDFTIF</sequence>
<organism evidence="2 3">
    <name type="scientific">Glaciihabitans tibetensis</name>
    <dbReference type="NCBI Taxonomy" id="1266600"/>
    <lineage>
        <taxon>Bacteria</taxon>
        <taxon>Bacillati</taxon>
        <taxon>Actinomycetota</taxon>
        <taxon>Actinomycetes</taxon>
        <taxon>Micrococcales</taxon>
        <taxon>Microbacteriaceae</taxon>
        <taxon>Glaciihabitans</taxon>
    </lineage>
</organism>
<keyword evidence="3" id="KW-1185">Reference proteome</keyword>
<dbReference type="InterPro" id="IPR024344">
    <property type="entry name" value="MDMPI_metal-binding"/>
</dbReference>
<dbReference type="EMBL" id="PVTL01000005">
    <property type="protein sequence ID" value="PRY68100.1"/>
    <property type="molecule type" value="Genomic_DNA"/>
</dbReference>
<dbReference type="SUPFAM" id="SSF109854">
    <property type="entry name" value="DinB/YfiT-like putative metalloenzymes"/>
    <property type="match status" value="1"/>
</dbReference>
<dbReference type="InterPro" id="IPR034660">
    <property type="entry name" value="DinB/YfiT-like"/>
</dbReference>
<dbReference type="Gene3D" id="1.20.120.450">
    <property type="entry name" value="dinb family like domain"/>
    <property type="match status" value="1"/>
</dbReference>
<proteinExistence type="predicted"/>
<name>A0A2T0VD56_9MICO</name>
<protein>
    <submittedName>
        <fullName evidence="2">Uncharacterized protein (TIGR03083 family)</fullName>
    </submittedName>
</protein>
<dbReference type="InterPro" id="IPR017517">
    <property type="entry name" value="Maleyloyr_isom"/>
</dbReference>
<gene>
    <name evidence="2" type="ORF">B0I08_105265</name>
</gene>
<accession>A0A2T0VD56</accession>
<dbReference type="Proteomes" id="UP000237983">
    <property type="component" value="Unassembled WGS sequence"/>
</dbReference>
<reference evidence="2 3" key="1">
    <citation type="submission" date="2018-03" db="EMBL/GenBank/DDBJ databases">
        <title>Genomic Encyclopedia of Type Strains, Phase III (KMG-III): the genomes of soil and plant-associated and newly described type strains.</title>
        <authorList>
            <person name="Whitman W."/>
        </authorList>
    </citation>
    <scope>NUCLEOTIDE SEQUENCE [LARGE SCALE GENOMIC DNA]</scope>
    <source>
        <strain evidence="2 3">CGMCC 1.12484</strain>
    </source>
</reference>
<comment type="caution">
    <text evidence="2">The sequence shown here is derived from an EMBL/GenBank/DDBJ whole genome shotgun (WGS) entry which is preliminary data.</text>
</comment>
<evidence type="ECO:0000313" key="3">
    <source>
        <dbReference type="Proteomes" id="UP000237983"/>
    </source>
</evidence>
<feature type="domain" description="Mycothiol-dependent maleylpyruvate isomerase metal-binding" evidence="1">
    <location>
        <begin position="9"/>
        <end position="150"/>
    </location>
</feature>
<evidence type="ECO:0000259" key="1">
    <source>
        <dbReference type="Pfam" id="PF11716"/>
    </source>
</evidence>
<dbReference type="GO" id="GO:0046872">
    <property type="term" value="F:metal ion binding"/>
    <property type="evidence" value="ECO:0007669"/>
    <property type="project" value="InterPro"/>
</dbReference>
<dbReference type="Pfam" id="PF11716">
    <property type="entry name" value="MDMPI_N"/>
    <property type="match status" value="1"/>
</dbReference>
<dbReference type="NCBIfam" id="TIGR03083">
    <property type="entry name" value="maleylpyruvate isomerase family mycothiol-dependent enzyme"/>
    <property type="match status" value="1"/>
</dbReference>
<evidence type="ECO:0000313" key="2">
    <source>
        <dbReference type="EMBL" id="PRY68100.1"/>
    </source>
</evidence>